<dbReference type="InterPro" id="IPR028992">
    <property type="entry name" value="Hedgehog/Intein_dom"/>
</dbReference>
<dbReference type="Gene3D" id="2.170.16.10">
    <property type="entry name" value="Hedgehog/Intein (Hint) domain"/>
    <property type="match status" value="1"/>
</dbReference>
<evidence type="ECO:0000259" key="1">
    <source>
        <dbReference type="Pfam" id="PF13403"/>
    </source>
</evidence>
<proteinExistence type="predicted"/>
<dbReference type="EMBL" id="QGGW01000001">
    <property type="protein sequence ID" value="PWK62257.1"/>
    <property type="molecule type" value="Genomic_DNA"/>
</dbReference>
<protein>
    <submittedName>
        <fullName evidence="2">Hint domain-containing protein</fullName>
    </submittedName>
</protein>
<dbReference type="RefSeq" id="WP_109664480.1">
    <property type="nucleotide sequence ID" value="NZ_QGGW01000001.1"/>
</dbReference>
<sequence length="298" mass="31463">MAELTATYKFVYLLAGSEDSAFTIDTSFLDTTSLQDTADGAADGETIVGETTNWNYGIVRLVGFSSTGDPVVDWENGRGYYLVSDSADLEIGADIGFTTEGVYAYCFAAGTQIACAGGSTAVESLRIGERILTADGRTVAVKWIGRQTLSTRFAGHRAQPVRIRAGALGDGVPHADLTVTADHGMILDGLVVNAGALVNGTTITLVPLAALPARVTYYHVETADHDVILANGAPAETFVDYAGRAAFDNHAEYLALYGTDHGMAELPLPRITSARQVPAAIRARLGRDTLTADRSRVA</sequence>
<gene>
    <name evidence="2" type="ORF">C7455_101283</name>
</gene>
<dbReference type="OrthoDB" id="7226361at2"/>
<evidence type="ECO:0000313" key="3">
    <source>
        <dbReference type="Proteomes" id="UP000245708"/>
    </source>
</evidence>
<comment type="caution">
    <text evidence="2">The sequence shown here is derived from an EMBL/GenBank/DDBJ whole genome shotgun (WGS) entry which is preliminary data.</text>
</comment>
<evidence type="ECO:0000313" key="2">
    <source>
        <dbReference type="EMBL" id="PWK62257.1"/>
    </source>
</evidence>
<reference evidence="2 3" key="1">
    <citation type="submission" date="2018-05" db="EMBL/GenBank/DDBJ databases">
        <title>Genomic Encyclopedia of Type Strains, Phase IV (KMG-IV): sequencing the most valuable type-strain genomes for metagenomic binning, comparative biology and taxonomic classification.</title>
        <authorList>
            <person name="Goeker M."/>
        </authorList>
    </citation>
    <scope>NUCLEOTIDE SEQUENCE [LARGE SCALE GENOMIC DNA]</scope>
    <source>
        <strain evidence="2 3">DSM 16097</strain>
    </source>
</reference>
<dbReference type="AlphaFoldDB" id="A0A316GM36"/>
<dbReference type="InterPro" id="IPR036844">
    <property type="entry name" value="Hint_dom_sf"/>
</dbReference>
<name>A0A316GM36_9RHOB</name>
<dbReference type="Pfam" id="PF13403">
    <property type="entry name" value="Hint_2"/>
    <property type="match status" value="1"/>
</dbReference>
<keyword evidence="3" id="KW-1185">Reference proteome</keyword>
<dbReference type="Proteomes" id="UP000245708">
    <property type="component" value="Unassembled WGS sequence"/>
</dbReference>
<accession>A0A316GM36</accession>
<feature type="domain" description="Hedgehog/Intein (Hint)" evidence="1">
    <location>
        <begin position="106"/>
        <end position="240"/>
    </location>
</feature>
<organism evidence="2 3">
    <name type="scientific">Roseicyclus mahoneyensis</name>
    <dbReference type="NCBI Taxonomy" id="164332"/>
    <lineage>
        <taxon>Bacteria</taxon>
        <taxon>Pseudomonadati</taxon>
        <taxon>Pseudomonadota</taxon>
        <taxon>Alphaproteobacteria</taxon>
        <taxon>Rhodobacterales</taxon>
        <taxon>Roseobacteraceae</taxon>
        <taxon>Roseicyclus</taxon>
    </lineage>
</organism>
<dbReference type="SUPFAM" id="SSF51294">
    <property type="entry name" value="Hedgehog/intein (Hint) domain"/>
    <property type="match status" value="1"/>
</dbReference>